<comment type="similarity">
    <text evidence="1">Belongs to the short-chain dehydrogenases/reductases (SDR) family.</text>
</comment>
<keyword evidence="5" id="KW-1185">Reference proteome</keyword>
<dbReference type="EMBL" id="JACWZY010000006">
    <property type="protein sequence ID" value="MBD2700900.1"/>
    <property type="molecule type" value="Genomic_DNA"/>
</dbReference>
<organism evidence="4 5">
    <name type="scientific">Spirosoma profusum</name>
    <dbReference type="NCBI Taxonomy" id="2771354"/>
    <lineage>
        <taxon>Bacteria</taxon>
        <taxon>Pseudomonadati</taxon>
        <taxon>Bacteroidota</taxon>
        <taxon>Cytophagia</taxon>
        <taxon>Cytophagales</taxon>
        <taxon>Cytophagaceae</taxon>
        <taxon>Spirosoma</taxon>
    </lineage>
</organism>
<dbReference type="Proteomes" id="UP000598820">
    <property type="component" value="Unassembled WGS sequence"/>
</dbReference>
<dbReference type="RefSeq" id="WP_190886757.1">
    <property type="nucleotide sequence ID" value="NZ_JACWZY010000006.1"/>
</dbReference>
<keyword evidence="2" id="KW-0521">NADP</keyword>
<evidence type="ECO:0000313" key="5">
    <source>
        <dbReference type="Proteomes" id="UP000598820"/>
    </source>
</evidence>
<dbReference type="PRINTS" id="PR00081">
    <property type="entry name" value="GDHRDH"/>
</dbReference>
<dbReference type="PANTHER" id="PTHR43639:SF1">
    <property type="entry name" value="SHORT-CHAIN DEHYDROGENASE_REDUCTASE FAMILY PROTEIN"/>
    <property type="match status" value="1"/>
</dbReference>
<evidence type="ECO:0000256" key="2">
    <source>
        <dbReference type="ARBA" id="ARBA00022857"/>
    </source>
</evidence>
<dbReference type="InterPro" id="IPR002347">
    <property type="entry name" value="SDR_fam"/>
</dbReference>
<dbReference type="InterPro" id="IPR036291">
    <property type="entry name" value="NAD(P)-bd_dom_sf"/>
</dbReference>
<comment type="caution">
    <text evidence="4">The sequence shown here is derived from an EMBL/GenBank/DDBJ whole genome shotgun (WGS) entry which is preliminary data.</text>
</comment>
<evidence type="ECO:0000256" key="1">
    <source>
        <dbReference type="ARBA" id="ARBA00006484"/>
    </source>
</evidence>
<evidence type="ECO:0000256" key="3">
    <source>
        <dbReference type="ARBA" id="ARBA00023002"/>
    </source>
</evidence>
<accession>A0A926XVV7</accession>
<sequence length="254" mass="27090">MITTRKIALITGGSRGLGKNMAIHLAQKGINVVLTYNTQKDEADAVVAEIEQIGLKAAALQLNAGDVKSFDTFFSRLANVLNDTFGTDHFDFLINNAGIGINAPFAETKEEDFDTLMNIHFKGVYFLTQKALPLLNDGGRIINLSTGLARFSTPGYSAYASMKGAIEVLTRYLAKELGSKGITVNTVAPGAIETDFAGGVIRDNPQYNKTVASITALGRVGLPDDIGGVVAFLCTEEARWVTAQRIEVSGGQGI</sequence>
<protein>
    <submittedName>
        <fullName evidence="4">SDR family oxidoreductase</fullName>
    </submittedName>
</protein>
<dbReference type="GO" id="GO:0016491">
    <property type="term" value="F:oxidoreductase activity"/>
    <property type="evidence" value="ECO:0007669"/>
    <property type="project" value="UniProtKB-KW"/>
</dbReference>
<reference evidence="4" key="1">
    <citation type="submission" date="2020-09" db="EMBL/GenBank/DDBJ databases">
        <authorList>
            <person name="Kim M.K."/>
        </authorList>
    </citation>
    <scope>NUCLEOTIDE SEQUENCE</scope>
    <source>
        <strain evidence="4">BT702</strain>
    </source>
</reference>
<dbReference type="PRINTS" id="PR00080">
    <property type="entry name" value="SDRFAMILY"/>
</dbReference>
<dbReference type="Gene3D" id="3.40.50.720">
    <property type="entry name" value="NAD(P)-binding Rossmann-like Domain"/>
    <property type="match status" value="1"/>
</dbReference>
<dbReference type="PANTHER" id="PTHR43639">
    <property type="entry name" value="OXIDOREDUCTASE, SHORT-CHAIN DEHYDROGENASE/REDUCTASE FAMILY (AFU_ORTHOLOGUE AFUA_5G02870)"/>
    <property type="match status" value="1"/>
</dbReference>
<dbReference type="AlphaFoldDB" id="A0A926XVV7"/>
<dbReference type="SUPFAM" id="SSF51735">
    <property type="entry name" value="NAD(P)-binding Rossmann-fold domains"/>
    <property type="match status" value="1"/>
</dbReference>
<proteinExistence type="inferred from homology"/>
<keyword evidence="3" id="KW-0560">Oxidoreductase</keyword>
<dbReference type="FunFam" id="3.40.50.720:FF:000374">
    <property type="entry name" value="3-oxoacyl-(Acyl-carrier-protein) reductase"/>
    <property type="match status" value="1"/>
</dbReference>
<dbReference type="Pfam" id="PF13561">
    <property type="entry name" value="adh_short_C2"/>
    <property type="match status" value="1"/>
</dbReference>
<name>A0A926XVV7_9BACT</name>
<evidence type="ECO:0000313" key="4">
    <source>
        <dbReference type="EMBL" id="MBD2700900.1"/>
    </source>
</evidence>
<gene>
    <name evidence="4" type="ORF">IC229_09640</name>
</gene>